<keyword evidence="1" id="KW-0812">Transmembrane</keyword>
<keyword evidence="1" id="KW-1133">Transmembrane helix</keyword>
<organism evidence="3">
    <name type="scientific">hot springs metagenome</name>
    <dbReference type="NCBI Taxonomy" id="433727"/>
    <lineage>
        <taxon>unclassified sequences</taxon>
        <taxon>metagenomes</taxon>
        <taxon>ecological metagenomes</taxon>
    </lineage>
</organism>
<keyword evidence="1" id="KW-0472">Membrane</keyword>
<dbReference type="AlphaFoldDB" id="A0A5J4L2S6"/>
<name>A0A5J4L2S6_9ZZZZ</name>
<proteinExistence type="predicted"/>
<dbReference type="InterPro" id="IPR010766">
    <property type="entry name" value="DRTGG"/>
</dbReference>
<comment type="caution">
    <text evidence="3">The sequence shown here is derived from an EMBL/GenBank/DDBJ whole genome shotgun (WGS) entry which is preliminary data.</text>
</comment>
<gene>
    <name evidence="3" type="ORF">A45J_1318</name>
</gene>
<dbReference type="Pfam" id="PF07085">
    <property type="entry name" value="DRTGG"/>
    <property type="match status" value="1"/>
</dbReference>
<dbReference type="EMBL" id="BLAB01000001">
    <property type="protein sequence ID" value="GER93572.1"/>
    <property type="molecule type" value="Genomic_DNA"/>
</dbReference>
<dbReference type="Gene3D" id="3.40.1390.20">
    <property type="entry name" value="HprK N-terminal domain-like"/>
    <property type="match status" value="1"/>
</dbReference>
<protein>
    <recommendedName>
        <fullName evidence="2">DRTGG domain-containing protein</fullName>
    </recommendedName>
</protein>
<accession>A0A5J4L2S6</accession>
<sequence>MKLKDIAGLIDGEIIVKGKADSIDIVSVCSSDLMSDVLRFAAKGALLVTALNQTQVIRTAEIADIAAVLMVLGKKMEKDMIELAKEKNIALMVTHLPAFTVCGMLYVGGLRSCLEE</sequence>
<reference evidence="3" key="1">
    <citation type="submission" date="2019-10" db="EMBL/GenBank/DDBJ databases">
        <title>Metagenomic sequencing of thiosulfate-disproportionating enrichment culture.</title>
        <authorList>
            <person name="Umezawa K."/>
            <person name="Kojima H."/>
            <person name="Fukui M."/>
        </authorList>
    </citation>
    <scope>NUCLEOTIDE SEQUENCE</scope>
    <source>
        <strain evidence="3">45J</strain>
    </source>
</reference>
<evidence type="ECO:0000313" key="3">
    <source>
        <dbReference type="EMBL" id="GER93572.1"/>
    </source>
</evidence>
<feature type="transmembrane region" description="Helical" evidence="1">
    <location>
        <begin position="88"/>
        <end position="107"/>
    </location>
</feature>
<dbReference type="SUPFAM" id="SSF75138">
    <property type="entry name" value="HprK N-terminal domain-like"/>
    <property type="match status" value="1"/>
</dbReference>
<evidence type="ECO:0000256" key="1">
    <source>
        <dbReference type="SAM" id="Phobius"/>
    </source>
</evidence>
<evidence type="ECO:0000259" key="2">
    <source>
        <dbReference type="Pfam" id="PF07085"/>
    </source>
</evidence>
<dbReference type="InterPro" id="IPR028979">
    <property type="entry name" value="Ser_kin/Pase_Hpr-like_N_sf"/>
</dbReference>
<feature type="domain" description="DRTGG" evidence="2">
    <location>
        <begin position="5"/>
        <end position="105"/>
    </location>
</feature>